<gene>
    <name evidence="2" type="ORF">PBLR_14838</name>
</gene>
<dbReference type="Proteomes" id="UP000304148">
    <property type="component" value="Chromosome"/>
</dbReference>
<sequence>MIEHTNNSVERESISGIKMNRENDQDKVDYGYGVHRPLQAVSRSIFKLMRCTRKLHP</sequence>
<name>A0A383RIU4_PAEAL</name>
<evidence type="ECO:0000313" key="2">
    <source>
        <dbReference type="EMBL" id="SYX86414.1"/>
    </source>
</evidence>
<organism evidence="2 3">
    <name type="scientific">Paenibacillus alvei</name>
    <name type="common">Bacillus alvei</name>
    <dbReference type="NCBI Taxonomy" id="44250"/>
    <lineage>
        <taxon>Bacteria</taxon>
        <taxon>Bacillati</taxon>
        <taxon>Bacillota</taxon>
        <taxon>Bacilli</taxon>
        <taxon>Bacillales</taxon>
        <taxon>Paenibacillaceae</taxon>
        <taxon>Paenibacillus</taxon>
    </lineage>
</organism>
<evidence type="ECO:0000313" key="3">
    <source>
        <dbReference type="Proteomes" id="UP000304148"/>
    </source>
</evidence>
<dbReference type="EMBL" id="LS992241">
    <property type="protein sequence ID" value="SYX86414.1"/>
    <property type="molecule type" value="Genomic_DNA"/>
</dbReference>
<accession>A0A383RIU4</accession>
<dbReference type="AlphaFoldDB" id="A0A383RIU4"/>
<reference evidence="3" key="1">
    <citation type="submission" date="2018-08" db="EMBL/GenBank/DDBJ databases">
        <authorList>
            <person name="Chevrot R."/>
        </authorList>
    </citation>
    <scope>NUCLEOTIDE SEQUENCE [LARGE SCALE GENOMIC DNA]</scope>
</reference>
<proteinExistence type="predicted"/>
<feature type="region of interest" description="Disordered" evidence="1">
    <location>
        <begin position="1"/>
        <end position="22"/>
    </location>
</feature>
<evidence type="ECO:0000256" key="1">
    <source>
        <dbReference type="SAM" id="MobiDB-lite"/>
    </source>
</evidence>
<protein>
    <submittedName>
        <fullName evidence="2">Uncharacterized protein</fullName>
    </submittedName>
</protein>